<dbReference type="HOGENOM" id="CLU_035713_1_0_9"/>
<dbReference type="InterPro" id="IPR041489">
    <property type="entry name" value="PDZ_6"/>
</dbReference>
<keyword evidence="3" id="KW-1185">Reference proteome</keyword>
<dbReference type="EMBL" id="CP003359">
    <property type="protein sequence ID" value="AGB40541.1"/>
    <property type="molecule type" value="Genomic_DNA"/>
</dbReference>
<evidence type="ECO:0000313" key="2">
    <source>
        <dbReference type="EMBL" id="AGB40541.1"/>
    </source>
</evidence>
<proteinExistence type="predicted"/>
<evidence type="ECO:0000259" key="1">
    <source>
        <dbReference type="PROSITE" id="PS51494"/>
    </source>
</evidence>
<dbReference type="STRING" id="748449.Halha_0567"/>
<dbReference type="InterPro" id="IPR008763">
    <property type="entry name" value="Peptidase_S55"/>
</dbReference>
<dbReference type="eggNOG" id="COG0750">
    <property type="taxonomic scope" value="Bacteria"/>
</dbReference>
<gene>
    <name evidence="2" type="ordered locus">Halha_0567</name>
</gene>
<dbReference type="NCBIfam" id="TIGR02860">
    <property type="entry name" value="spore_IV_B"/>
    <property type="match status" value="1"/>
</dbReference>
<dbReference type="RefSeq" id="WP_015326267.1">
    <property type="nucleotide sequence ID" value="NC_019978.1"/>
</dbReference>
<dbReference type="InterPro" id="IPR009003">
    <property type="entry name" value="Peptidase_S1_PA"/>
</dbReference>
<accession>L0K691</accession>
<dbReference type="SUPFAM" id="SSF50494">
    <property type="entry name" value="Trypsin-like serine proteases"/>
    <property type="match status" value="1"/>
</dbReference>
<sequence>MKKFFKATTISLSLVLVLVLSFPTLVSFYGLPSYCQIIKGSQQYLTTDLPIEVLVSSTNPTNLKINGRKLTQEGIGVNLTSPLAIQASSLGQYNLRFELFGVIPLQRMTVNVIPQVKVIPSGHSIGVILESKGIMVIKESYVKGVNGQKKYPAQKAGIELGDSLLAVNGIEIRSKQHLAKLIQKFGKQDKKLKFKVKGPRGRISYKKVKPIKNQDGYYMIGLYVDDGAAGVGTMSFYMPNSGYYGALGHMITEANTQQKIDVGQGEIVKASISGITPGQEGHPGEKLGTFFSDEGVLGSIKKNNRFGIYGKLSVNLKNPYFKDPIPVASATEVKTGPAKMYTVIRGRKIKEFNVRIEEVKRQRRPAVKGLVVKVVDNKLLNATGGIVQGMSGSPIVQDGKLVGIVTHVFVNDSTRGYGILAQWMLMESNFLKKENETRELAS</sequence>
<feature type="domain" description="Peptidase S55" evidence="1">
    <location>
        <begin position="202"/>
        <end position="440"/>
    </location>
</feature>
<organism evidence="2 3">
    <name type="scientific">Halobacteroides halobius (strain ATCC 35273 / DSM 5150 / MD-1)</name>
    <dbReference type="NCBI Taxonomy" id="748449"/>
    <lineage>
        <taxon>Bacteria</taxon>
        <taxon>Bacillati</taxon>
        <taxon>Bacillota</taxon>
        <taxon>Clostridia</taxon>
        <taxon>Halanaerobiales</taxon>
        <taxon>Halobacteroidaceae</taxon>
        <taxon>Halobacteroides</taxon>
    </lineage>
</organism>
<dbReference type="Proteomes" id="UP000010880">
    <property type="component" value="Chromosome"/>
</dbReference>
<reference evidence="3" key="1">
    <citation type="submission" date="2012-02" db="EMBL/GenBank/DDBJ databases">
        <title>The complete genome of Halobacteroides halobius DSM 5150.</title>
        <authorList>
            <person name="Lucas S."/>
            <person name="Copeland A."/>
            <person name="Lapidus A."/>
            <person name="Glavina del Rio T."/>
            <person name="Dalin E."/>
            <person name="Tice H."/>
            <person name="Bruce D."/>
            <person name="Goodwin L."/>
            <person name="Pitluck S."/>
            <person name="Peters L."/>
            <person name="Mikhailova N."/>
            <person name="Gu W."/>
            <person name="Kyrpides N."/>
            <person name="Mavromatis K."/>
            <person name="Ivanova N."/>
            <person name="Brettin T."/>
            <person name="Detter J.C."/>
            <person name="Han C."/>
            <person name="Larimer F."/>
            <person name="Land M."/>
            <person name="Hauser L."/>
            <person name="Markowitz V."/>
            <person name="Cheng J.-F."/>
            <person name="Hugenholtz P."/>
            <person name="Woyke T."/>
            <person name="Wu D."/>
            <person name="Tindall B."/>
            <person name="Pomrenke H."/>
            <person name="Brambilla E."/>
            <person name="Klenk H.-P."/>
            <person name="Eisen J.A."/>
        </authorList>
    </citation>
    <scope>NUCLEOTIDE SEQUENCE [LARGE SCALE GENOMIC DNA]</scope>
    <source>
        <strain evidence="3">ATCC 35273 / DSM 5150 / MD-1</strain>
    </source>
</reference>
<dbReference type="SUPFAM" id="SSF50156">
    <property type="entry name" value="PDZ domain-like"/>
    <property type="match status" value="1"/>
</dbReference>
<name>L0K691_HALHC</name>
<dbReference type="Pfam" id="PF17820">
    <property type="entry name" value="PDZ_6"/>
    <property type="match status" value="1"/>
</dbReference>
<dbReference type="KEGG" id="hhl:Halha_0567"/>
<dbReference type="Pfam" id="PF05580">
    <property type="entry name" value="Peptidase_S55"/>
    <property type="match status" value="1"/>
</dbReference>
<dbReference type="Gene3D" id="2.30.42.10">
    <property type="match status" value="1"/>
</dbReference>
<evidence type="ECO:0000313" key="3">
    <source>
        <dbReference type="Proteomes" id="UP000010880"/>
    </source>
</evidence>
<protein>
    <submittedName>
        <fullName evidence="2">Stage IV sporulation protein B</fullName>
    </submittedName>
</protein>
<dbReference type="PATRIC" id="fig|748449.3.peg.529"/>
<dbReference type="OrthoDB" id="9765242at2"/>
<dbReference type="InterPro" id="IPR036034">
    <property type="entry name" value="PDZ_sf"/>
</dbReference>
<dbReference type="AlphaFoldDB" id="L0K691"/>
<dbReference type="PROSITE" id="PS51494">
    <property type="entry name" value="SPOIVB"/>
    <property type="match status" value="1"/>
</dbReference>
<dbReference type="InterPro" id="IPR014219">
    <property type="entry name" value="SpoIVB"/>
</dbReference>